<name>A0A423WNC0_9PEZI</name>
<protein>
    <submittedName>
        <fullName evidence="1">Uncharacterized protein</fullName>
    </submittedName>
</protein>
<comment type="caution">
    <text evidence="1">The sequence shown here is derived from an EMBL/GenBank/DDBJ whole genome shotgun (WGS) entry which is preliminary data.</text>
</comment>
<dbReference type="AlphaFoldDB" id="A0A423WNC0"/>
<accession>A0A423WNC0</accession>
<reference evidence="1 2" key="1">
    <citation type="submission" date="2015-09" db="EMBL/GenBank/DDBJ databases">
        <title>Host preference determinants of Valsa canker pathogens revealed by comparative genomics.</title>
        <authorList>
            <person name="Yin Z."/>
            <person name="Huang L."/>
        </authorList>
    </citation>
    <scope>NUCLEOTIDE SEQUENCE [LARGE SCALE GENOMIC DNA]</scope>
    <source>
        <strain evidence="1 2">03-1</strain>
    </source>
</reference>
<dbReference type="Proteomes" id="UP000283895">
    <property type="component" value="Unassembled WGS sequence"/>
</dbReference>
<evidence type="ECO:0000313" key="1">
    <source>
        <dbReference type="EMBL" id="ROW04900.1"/>
    </source>
</evidence>
<sequence>MGEANQIVMYNDGENGPAYWPQDRLDLVDELVSLENGSIFSLIDVSGFFGKQHMSAGLSQSGKADF</sequence>
<proteinExistence type="predicted"/>
<organism evidence="1 2">
    <name type="scientific">Cytospora schulzeri</name>
    <dbReference type="NCBI Taxonomy" id="448051"/>
    <lineage>
        <taxon>Eukaryota</taxon>
        <taxon>Fungi</taxon>
        <taxon>Dikarya</taxon>
        <taxon>Ascomycota</taxon>
        <taxon>Pezizomycotina</taxon>
        <taxon>Sordariomycetes</taxon>
        <taxon>Sordariomycetidae</taxon>
        <taxon>Diaporthales</taxon>
        <taxon>Cytosporaceae</taxon>
        <taxon>Cytospora</taxon>
    </lineage>
</organism>
<keyword evidence="2" id="KW-1185">Reference proteome</keyword>
<dbReference type="EMBL" id="LKEA01000013">
    <property type="protein sequence ID" value="ROW04900.1"/>
    <property type="molecule type" value="Genomic_DNA"/>
</dbReference>
<evidence type="ECO:0000313" key="2">
    <source>
        <dbReference type="Proteomes" id="UP000283895"/>
    </source>
</evidence>
<gene>
    <name evidence="1" type="ORF">VMCG_04900</name>
</gene>